<dbReference type="SUPFAM" id="SSF47370">
    <property type="entry name" value="Bromodomain"/>
    <property type="match status" value="1"/>
</dbReference>
<dbReference type="CDD" id="cd04301">
    <property type="entry name" value="NAT_SF"/>
    <property type="match status" value="1"/>
</dbReference>
<dbReference type="Proteomes" id="UP000799767">
    <property type="component" value="Unassembled WGS sequence"/>
</dbReference>
<evidence type="ECO:0000256" key="13">
    <source>
        <dbReference type="SAM" id="MobiDB-lite"/>
    </source>
</evidence>
<evidence type="ECO:0000313" key="17">
    <source>
        <dbReference type="Proteomes" id="UP000799767"/>
    </source>
</evidence>
<dbReference type="InterPro" id="IPR000182">
    <property type="entry name" value="GNAT_dom"/>
</dbReference>
<keyword evidence="8" id="KW-0010">Activator</keyword>
<dbReference type="GO" id="GO:0000123">
    <property type="term" value="C:histone acetyltransferase complex"/>
    <property type="evidence" value="ECO:0007669"/>
    <property type="project" value="TreeGrafter"/>
</dbReference>
<evidence type="ECO:0000259" key="15">
    <source>
        <dbReference type="PROSITE" id="PS51186"/>
    </source>
</evidence>
<dbReference type="RefSeq" id="XP_033589809.1">
    <property type="nucleotide sequence ID" value="XM_033733545.1"/>
</dbReference>
<evidence type="ECO:0000256" key="10">
    <source>
        <dbReference type="ARBA" id="ARBA00023242"/>
    </source>
</evidence>
<dbReference type="PROSITE" id="PS50014">
    <property type="entry name" value="BROMODOMAIN_2"/>
    <property type="match status" value="1"/>
</dbReference>
<dbReference type="InterPro" id="IPR016181">
    <property type="entry name" value="Acyl_CoA_acyltransferase"/>
</dbReference>
<comment type="similarity">
    <text evidence="2">Belongs to the acetyltransferase family. GCN5 subfamily.</text>
</comment>
<evidence type="ECO:0000313" key="16">
    <source>
        <dbReference type="EMBL" id="KAF2483239.1"/>
    </source>
</evidence>
<dbReference type="PRINTS" id="PR00503">
    <property type="entry name" value="BROMODOMAIN"/>
</dbReference>
<gene>
    <name evidence="16" type="ORF">BDY17DRAFT_297072</name>
</gene>
<dbReference type="PROSITE" id="PS00633">
    <property type="entry name" value="BROMODOMAIN_1"/>
    <property type="match status" value="1"/>
</dbReference>
<evidence type="ECO:0000256" key="3">
    <source>
        <dbReference type="ARBA" id="ARBA00013184"/>
    </source>
</evidence>
<dbReference type="PANTHER" id="PTHR45750">
    <property type="entry name" value="GH11602P"/>
    <property type="match status" value="1"/>
</dbReference>
<dbReference type="InterPro" id="IPR001487">
    <property type="entry name" value="Bromodomain"/>
</dbReference>
<evidence type="ECO:0000256" key="5">
    <source>
        <dbReference type="ARBA" id="ARBA00022853"/>
    </source>
</evidence>
<dbReference type="SMART" id="SM00297">
    <property type="entry name" value="BROMO"/>
    <property type="match status" value="1"/>
</dbReference>
<feature type="region of interest" description="Disordered" evidence="13">
    <location>
        <begin position="1"/>
        <end position="70"/>
    </location>
</feature>
<dbReference type="Gene3D" id="1.20.920.10">
    <property type="entry name" value="Bromodomain-like"/>
    <property type="match status" value="1"/>
</dbReference>
<accession>A0A6A6PT08</accession>
<dbReference type="Gene3D" id="3.40.630.30">
    <property type="match status" value="1"/>
</dbReference>
<evidence type="ECO:0000256" key="7">
    <source>
        <dbReference type="ARBA" id="ARBA00023117"/>
    </source>
</evidence>
<dbReference type="Pfam" id="PF00439">
    <property type="entry name" value="Bromodomain"/>
    <property type="match status" value="1"/>
</dbReference>
<keyword evidence="7 12" id="KW-0103">Bromodomain</keyword>
<reference evidence="16" key="1">
    <citation type="journal article" date="2020" name="Stud. Mycol.">
        <title>101 Dothideomycetes genomes: a test case for predicting lifestyles and emergence of pathogens.</title>
        <authorList>
            <person name="Haridas S."/>
            <person name="Albert R."/>
            <person name="Binder M."/>
            <person name="Bloem J."/>
            <person name="Labutti K."/>
            <person name="Salamov A."/>
            <person name="Andreopoulos B."/>
            <person name="Baker S."/>
            <person name="Barry K."/>
            <person name="Bills G."/>
            <person name="Bluhm B."/>
            <person name="Cannon C."/>
            <person name="Castanera R."/>
            <person name="Culley D."/>
            <person name="Daum C."/>
            <person name="Ezra D."/>
            <person name="Gonzalez J."/>
            <person name="Henrissat B."/>
            <person name="Kuo A."/>
            <person name="Liang C."/>
            <person name="Lipzen A."/>
            <person name="Lutzoni F."/>
            <person name="Magnuson J."/>
            <person name="Mondo S."/>
            <person name="Nolan M."/>
            <person name="Ohm R."/>
            <person name="Pangilinan J."/>
            <person name="Park H.-J."/>
            <person name="Ramirez L."/>
            <person name="Alfaro M."/>
            <person name="Sun H."/>
            <person name="Tritt A."/>
            <person name="Yoshinaga Y."/>
            <person name="Zwiers L.-H."/>
            <person name="Turgeon B."/>
            <person name="Goodwin S."/>
            <person name="Spatafora J."/>
            <person name="Crous P."/>
            <person name="Grigoriev I."/>
        </authorList>
    </citation>
    <scope>NUCLEOTIDE SEQUENCE</scope>
    <source>
        <strain evidence="16">CBS 113389</strain>
    </source>
</reference>
<dbReference type="GO" id="GO:0010484">
    <property type="term" value="F:histone H3 acetyltransferase activity"/>
    <property type="evidence" value="ECO:0007669"/>
    <property type="project" value="TreeGrafter"/>
</dbReference>
<evidence type="ECO:0000259" key="14">
    <source>
        <dbReference type="PROSITE" id="PS50014"/>
    </source>
</evidence>
<dbReference type="AlphaFoldDB" id="A0A6A6PT08"/>
<dbReference type="GO" id="GO:0045944">
    <property type="term" value="P:positive regulation of transcription by RNA polymerase II"/>
    <property type="evidence" value="ECO:0007669"/>
    <property type="project" value="TreeGrafter"/>
</dbReference>
<keyword evidence="5" id="KW-0156">Chromatin regulator</keyword>
<dbReference type="PANTHER" id="PTHR45750:SF3">
    <property type="entry name" value="HISTONE ACETYLTRANSFERASE"/>
    <property type="match status" value="1"/>
</dbReference>
<dbReference type="InterPro" id="IPR037800">
    <property type="entry name" value="GCN5"/>
</dbReference>
<evidence type="ECO:0000256" key="12">
    <source>
        <dbReference type="PROSITE-ProRule" id="PRU00035"/>
    </source>
</evidence>
<keyword evidence="17" id="KW-1185">Reference proteome</keyword>
<dbReference type="Pfam" id="PF00583">
    <property type="entry name" value="Acetyltransf_1"/>
    <property type="match status" value="1"/>
</dbReference>
<dbReference type="InterPro" id="IPR036427">
    <property type="entry name" value="Bromodomain-like_sf"/>
</dbReference>
<dbReference type="InterPro" id="IPR018359">
    <property type="entry name" value="Bromodomain_CS"/>
</dbReference>
<proteinExistence type="inferred from homology"/>
<keyword evidence="6" id="KW-0805">Transcription regulation</keyword>
<sequence>MAHGTIKQEDGTKRKASEEVNGDVNGHHPKRQKTVSPPADDAASTNGTASDSDDHHSPTKPTITFPEKPAVLEERNGDISFYVVNNDGKPHSHIILTGLKCIFQKQLPKMPKDYIARLVYDRTHMSIAIVKRPPAGSYAETSNMPGEVVGGITYRPFKGRQFAEIVFCAISSDQQVKGYGAHLMNHLKDYVKATSDVMYFLTYADNYAIGYFKKQGFTKEITLDKPKWMGYIKDYEGGTIMQCSMLPKIRYLESGRLLLKQKAAVHAKIRAVSKSYEIHQPPAVWRKAKAGDKLAEINPLSIEAIKATGWSESMDELARQPRRNPSHSSLLSLLSALQSSSASWPFLQPVNGDEVQDYYDVIKEPMDLGTMESKLDKDQYETVDDFVKDVLLLVRNCKRYNAETTPYAKAANKLEKELWKKIRDVPEWSYLEPENFDSTNVRPEN</sequence>
<keyword evidence="9" id="KW-0804">Transcription</keyword>
<evidence type="ECO:0000256" key="6">
    <source>
        <dbReference type="ARBA" id="ARBA00023015"/>
    </source>
</evidence>
<evidence type="ECO:0000256" key="11">
    <source>
        <dbReference type="ARBA" id="ARBA00023315"/>
    </source>
</evidence>
<evidence type="ECO:0000256" key="8">
    <source>
        <dbReference type="ARBA" id="ARBA00023159"/>
    </source>
</evidence>
<dbReference type="GO" id="GO:0005634">
    <property type="term" value="C:nucleus"/>
    <property type="evidence" value="ECO:0007669"/>
    <property type="project" value="UniProtKB-SubCell"/>
</dbReference>
<dbReference type="OrthoDB" id="1937912at2759"/>
<evidence type="ECO:0000256" key="4">
    <source>
        <dbReference type="ARBA" id="ARBA00022679"/>
    </source>
</evidence>
<evidence type="ECO:0000256" key="2">
    <source>
        <dbReference type="ARBA" id="ARBA00008607"/>
    </source>
</evidence>
<keyword evidence="10" id="KW-0539">Nucleus</keyword>
<dbReference type="PROSITE" id="PS51186">
    <property type="entry name" value="GNAT"/>
    <property type="match status" value="1"/>
</dbReference>
<keyword evidence="4 16" id="KW-0808">Transferase</keyword>
<evidence type="ECO:0000256" key="1">
    <source>
        <dbReference type="ARBA" id="ARBA00004123"/>
    </source>
</evidence>
<protein>
    <recommendedName>
        <fullName evidence="3">histone acetyltransferase</fullName>
        <ecNumber evidence="3">2.3.1.48</ecNumber>
    </recommendedName>
</protein>
<dbReference type="EMBL" id="MU001635">
    <property type="protein sequence ID" value="KAF2483239.1"/>
    <property type="molecule type" value="Genomic_DNA"/>
</dbReference>
<dbReference type="EC" id="2.3.1.48" evidence="3"/>
<evidence type="ECO:0000256" key="9">
    <source>
        <dbReference type="ARBA" id="ARBA00023163"/>
    </source>
</evidence>
<comment type="subcellular location">
    <subcellularLocation>
        <location evidence="1">Nucleus</location>
    </subcellularLocation>
</comment>
<dbReference type="SUPFAM" id="SSF55729">
    <property type="entry name" value="Acyl-CoA N-acyltransferases (Nat)"/>
    <property type="match status" value="1"/>
</dbReference>
<feature type="domain" description="N-acetyltransferase" evidence="15">
    <location>
        <begin position="97"/>
        <end position="246"/>
    </location>
</feature>
<organism evidence="16 17">
    <name type="scientific">Neohortaea acidophila</name>
    <dbReference type="NCBI Taxonomy" id="245834"/>
    <lineage>
        <taxon>Eukaryota</taxon>
        <taxon>Fungi</taxon>
        <taxon>Dikarya</taxon>
        <taxon>Ascomycota</taxon>
        <taxon>Pezizomycotina</taxon>
        <taxon>Dothideomycetes</taxon>
        <taxon>Dothideomycetidae</taxon>
        <taxon>Mycosphaerellales</taxon>
        <taxon>Teratosphaeriaceae</taxon>
        <taxon>Neohortaea</taxon>
    </lineage>
</organism>
<feature type="compositionally biased region" description="Basic and acidic residues" evidence="13">
    <location>
        <begin position="1"/>
        <end position="18"/>
    </location>
</feature>
<keyword evidence="11" id="KW-0012">Acyltransferase</keyword>
<name>A0A6A6PT08_9PEZI</name>
<feature type="domain" description="Bromo" evidence="14">
    <location>
        <begin position="338"/>
        <end position="408"/>
    </location>
</feature>
<dbReference type="GeneID" id="54474547"/>